<dbReference type="Pfam" id="PF01490">
    <property type="entry name" value="Aa_trans"/>
    <property type="match status" value="1"/>
</dbReference>
<evidence type="ECO:0000256" key="2">
    <source>
        <dbReference type="ARBA" id="ARBA00022692"/>
    </source>
</evidence>
<dbReference type="AlphaFoldDB" id="A0A6P7GFB5"/>
<name>A0A6P7GFB5_DIAVI</name>
<dbReference type="GO" id="GO:0016020">
    <property type="term" value="C:membrane"/>
    <property type="evidence" value="ECO:0007669"/>
    <property type="project" value="UniProtKB-SubCell"/>
</dbReference>
<evidence type="ECO:0000256" key="1">
    <source>
        <dbReference type="ARBA" id="ARBA00004370"/>
    </source>
</evidence>
<feature type="transmembrane region" description="Helical" evidence="5">
    <location>
        <begin position="28"/>
        <end position="45"/>
    </location>
</feature>
<dbReference type="InterPro" id="IPR013057">
    <property type="entry name" value="AA_transpt_TM"/>
</dbReference>
<keyword evidence="4 5" id="KW-0472">Membrane</keyword>
<comment type="subcellular location">
    <subcellularLocation>
        <location evidence="1">Membrane</location>
    </subcellularLocation>
</comment>
<accession>A0A6P7GFB5</accession>
<feature type="domain" description="Amino acid transporter transmembrane" evidence="6">
    <location>
        <begin position="1"/>
        <end position="108"/>
    </location>
</feature>
<evidence type="ECO:0000313" key="7">
    <source>
        <dbReference type="RefSeq" id="XP_028148324.1"/>
    </source>
</evidence>
<keyword evidence="3 5" id="KW-1133">Transmembrane helix</keyword>
<dbReference type="InParanoid" id="A0A6P7GFB5"/>
<sequence length="167" mass="18683">MTCSCYTVIMAKNFNYVVNHHLGYDVEIRITIAIMMVPLILLAYVPNLKYLAPFSMVANGFMAVGLGITFYYLVINLKPVSEVAMIADVGTMPVFLSITIFAIEAIGVTHQYLHRRIVAHKNSIRKENIDNCPDITKDEVLEAIKRTNSNKVTGPNQVPVEIIKLIV</sequence>
<feature type="transmembrane region" description="Helical" evidence="5">
    <location>
        <begin position="94"/>
        <end position="113"/>
    </location>
</feature>
<evidence type="ECO:0000256" key="4">
    <source>
        <dbReference type="ARBA" id="ARBA00023136"/>
    </source>
</evidence>
<evidence type="ECO:0000259" key="6">
    <source>
        <dbReference type="Pfam" id="PF01490"/>
    </source>
</evidence>
<organism evidence="7">
    <name type="scientific">Diabrotica virgifera virgifera</name>
    <name type="common">western corn rootworm</name>
    <dbReference type="NCBI Taxonomy" id="50390"/>
    <lineage>
        <taxon>Eukaryota</taxon>
        <taxon>Metazoa</taxon>
        <taxon>Ecdysozoa</taxon>
        <taxon>Arthropoda</taxon>
        <taxon>Hexapoda</taxon>
        <taxon>Insecta</taxon>
        <taxon>Pterygota</taxon>
        <taxon>Neoptera</taxon>
        <taxon>Endopterygota</taxon>
        <taxon>Coleoptera</taxon>
        <taxon>Polyphaga</taxon>
        <taxon>Cucujiformia</taxon>
        <taxon>Chrysomeloidea</taxon>
        <taxon>Chrysomelidae</taxon>
        <taxon>Galerucinae</taxon>
        <taxon>Diabroticina</taxon>
        <taxon>Diabroticites</taxon>
        <taxon>Diabrotica</taxon>
    </lineage>
</organism>
<gene>
    <name evidence="7" type="primary">LOC114341714</name>
</gene>
<evidence type="ECO:0000256" key="3">
    <source>
        <dbReference type="ARBA" id="ARBA00022989"/>
    </source>
</evidence>
<protein>
    <submittedName>
        <fullName evidence="7">Proton-coupled amino acid transporter-like protein pathetic</fullName>
    </submittedName>
</protein>
<evidence type="ECO:0000256" key="5">
    <source>
        <dbReference type="SAM" id="Phobius"/>
    </source>
</evidence>
<proteinExistence type="predicted"/>
<dbReference type="RefSeq" id="XP_028148324.1">
    <property type="nucleotide sequence ID" value="XM_028292523.1"/>
</dbReference>
<reference evidence="7" key="1">
    <citation type="submission" date="2025-08" db="UniProtKB">
        <authorList>
            <consortium name="RefSeq"/>
        </authorList>
    </citation>
    <scope>IDENTIFICATION</scope>
    <source>
        <tissue evidence="7">Whole insect</tissue>
    </source>
</reference>
<feature type="transmembrane region" description="Helical" evidence="5">
    <location>
        <begin position="57"/>
        <end position="74"/>
    </location>
</feature>
<keyword evidence="2 5" id="KW-0812">Transmembrane</keyword>